<proteinExistence type="predicted"/>
<protein>
    <submittedName>
        <fullName evidence="1">Uncharacterized protein</fullName>
    </submittedName>
</protein>
<gene>
    <name evidence="1" type="ORF">E4O86_01795</name>
</gene>
<dbReference type="Proteomes" id="UP000773614">
    <property type="component" value="Unassembled WGS sequence"/>
</dbReference>
<sequence>MPDLDLHPVGYWPSVADLWQHEEGLHRSTEDWLDLWRAEHPDRGSCMSPEDRAVYDQLPEVVKVWRGVSCADDDDPEAFILNGLSWTLSREKAEWFARRWSRFGILQDRETPTGEIRNVRVTRAILAATEVHKSVVLAYFNGRDEAECVLDPVFIEEIEIIEIPVEAPEA</sequence>
<dbReference type="OrthoDB" id="5185616at2"/>
<evidence type="ECO:0000313" key="2">
    <source>
        <dbReference type="Proteomes" id="UP000773614"/>
    </source>
</evidence>
<name>A0A964T140_9HYPH</name>
<dbReference type="RefSeq" id="WP_161138797.1">
    <property type="nucleotide sequence ID" value="NZ_SPKJ01000003.1"/>
</dbReference>
<accession>A0A964T140</accession>
<dbReference type="AlphaFoldDB" id="A0A964T140"/>
<organism evidence="1 2">
    <name type="scientific">Propylenella binzhouense</name>
    <dbReference type="NCBI Taxonomy" id="2555902"/>
    <lineage>
        <taxon>Bacteria</taxon>
        <taxon>Pseudomonadati</taxon>
        <taxon>Pseudomonadota</taxon>
        <taxon>Alphaproteobacteria</taxon>
        <taxon>Hyphomicrobiales</taxon>
        <taxon>Propylenellaceae</taxon>
        <taxon>Propylenella</taxon>
    </lineage>
</organism>
<keyword evidence="2" id="KW-1185">Reference proteome</keyword>
<dbReference type="EMBL" id="SPKJ01000003">
    <property type="protein sequence ID" value="MYZ46453.1"/>
    <property type="molecule type" value="Genomic_DNA"/>
</dbReference>
<evidence type="ECO:0000313" key="1">
    <source>
        <dbReference type="EMBL" id="MYZ46453.1"/>
    </source>
</evidence>
<reference evidence="1" key="1">
    <citation type="submission" date="2019-03" db="EMBL/GenBank/DDBJ databases">
        <title>Afifella sp. nov., isolated from activated sludge.</title>
        <authorList>
            <person name="Li Q."/>
            <person name="Liu Y."/>
        </authorList>
    </citation>
    <scope>NUCLEOTIDE SEQUENCE</scope>
    <source>
        <strain evidence="1">L72</strain>
    </source>
</reference>
<comment type="caution">
    <text evidence="1">The sequence shown here is derived from an EMBL/GenBank/DDBJ whole genome shotgun (WGS) entry which is preliminary data.</text>
</comment>